<organism evidence="11 12">
    <name type="scientific">Oceanihabitans sediminis</name>
    <dbReference type="NCBI Taxonomy" id="1812012"/>
    <lineage>
        <taxon>Bacteria</taxon>
        <taxon>Pseudomonadati</taxon>
        <taxon>Bacteroidota</taxon>
        <taxon>Flavobacteriia</taxon>
        <taxon>Flavobacteriales</taxon>
        <taxon>Flavobacteriaceae</taxon>
        <taxon>Oceanihabitans</taxon>
    </lineage>
</organism>
<dbReference type="RefSeq" id="WP_113965691.1">
    <property type="nucleotide sequence ID" value="NZ_JAWVXR010000001.1"/>
</dbReference>
<feature type="transmembrane region" description="Helical" evidence="9">
    <location>
        <begin position="320"/>
        <end position="344"/>
    </location>
</feature>
<evidence type="ECO:0000256" key="8">
    <source>
        <dbReference type="ARBA" id="ARBA00031512"/>
    </source>
</evidence>
<feature type="transmembrane region" description="Helical" evidence="9">
    <location>
        <begin position="428"/>
        <end position="447"/>
    </location>
</feature>
<comment type="function">
    <text evidence="1">May be involved in vacuolar sorting and osmoregulation.</text>
</comment>
<dbReference type="GO" id="GO:0006508">
    <property type="term" value="P:proteolysis"/>
    <property type="evidence" value="ECO:0007669"/>
    <property type="project" value="InterPro"/>
</dbReference>
<keyword evidence="11" id="KW-0378">Hydrolase</keyword>
<evidence type="ECO:0000259" key="10">
    <source>
        <dbReference type="Pfam" id="PF04389"/>
    </source>
</evidence>
<evidence type="ECO:0000256" key="5">
    <source>
        <dbReference type="ARBA" id="ARBA00022554"/>
    </source>
</evidence>
<comment type="caution">
    <text evidence="11">The sequence shown here is derived from an EMBL/GenBank/DDBJ whole genome shotgun (WGS) entry which is preliminary data.</text>
</comment>
<reference evidence="11 12" key="1">
    <citation type="submission" date="2018-07" db="EMBL/GenBank/DDBJ databases">
        <title>Oceanihabitans testaceum sp. nov., isolated from marine sediment.</title>
        <authorList>
            <person name="Li C.-M."/>
        </authorList>
    </citation>
    <scope>NUCLEOTIDE SEQUENCE [LARGE SCALE GENOMIC DNA]</scope>
    <source>
        <strain evidence="11 12">S9-10</strain>
    </source>
</reference>
<feature type="transmembrane region" description="Helical" evidence="9">
    <location>
        <begin position="453"/>
        <end position="470"/>
    </location>
</feature>
<name>A0A368P6N4_9FLAO</name>
<evidence type="ECO:0000313" key="11">
    <source>
        <dbReference type="EMBL" id="RCU58188.1"/>
    </source>
</evidence>
<evidence type="ECO:0000256" key="9">
    <source>
        <dbReference type="SAM" id="Phobius"/>
    </source>
</evidence>
<evidence type="ECO:0000256" key="4">
    <source>
        <dbReference type="ARBA" id="ARBA00017435"/>
    </source>
</evidence>
<dbReference type="Gene3D" id="3.40.630.10">
    <property type="entry name" value="Zn peptidases"/>
    <property type="match status" value="1"/>
</dbReference>
<dbReference type="PANTHER" id="PTHR12147">
    <property type="entry name" value="METALLOPEPTIDASE M28 FAMILY MEMBER"/>
    <property type="match status" value="1"/>
</dbReference>
<keyword evidence="12" id="KW-1185">Reference proteome</keyword>
<dbReference type="PANTHER" id="PTHR12147:SF58">
    <property type="entry name" value="VACUOLAR MEMBRANE PROTEASE"/>
    <property type="match status" value="1"/>
</dbReference>
<dbReference type="SUPFAM" id="SSF53187">
    <property type="entry name" value="Zn-dependent exopeptidases"/>
    <property type="match status" value="1"/>
</dbReference>
<feature type="transmembrane region" description="Helical" evidence="9">
    <location>
        <begin position="356"/>
        <end position="381"/>
    </location>
</feature>
<dbReference type="InterPro" id="IPR007484">
    <property type="entry name" value="Peptidase_M28"/>
</dbReference>
<feature type="domain" description="Peptidase M28" evidence="10">
    <location>
        <begin position="98"/>
        <end position="288"/>
    </location>
</feature>
<feature type="transmembrane region" description="Helical" evidence="9">
    <location>
        <begin position="534"/>
        <end position="551"/>
    </location>
</feature>
<dbReference type="OrthoDB" id="9778250at2"/>
<proteinExistence type="inferred from homology"/>
<protein>
    <recommendedName>
        <fullName evidence="4">Vacuolar membrane protease</fullName>
    </recommendedName>
    <alternativeName>
        <fullName evidence="8">FXNA-related family protease 1</fullName>
    </alternativeName>
</protein>
<keyword evidence="7" id="KW-0325">Glycoprotein</keyword>
<keyword evidence="6 9" id="KW-1133">Transmembrane helix</keyword>
<accession>A0A368P6N4</accession>
<dbReference type="Pfam" id="PF04389">
    <property type="entry name" value="Peptidase_M28"/>
    <property type="match status" value="1"/>
</dbReference>
<dbReference type="Proteomes" id="UP000252249">
    <property type="component" value="Unassembled WGS sequence"/>
</dbReference>
<keyword evidence="9" id="KW-0472">Membrane</keyword>
<dbReference type="EMBL" id="QPIG01000001">
    <property type="protein sequence ID" value="RCU58188.1"/>
    <property type="molecule type" value="Genomic_DNA"/>
</dbReference>
<evidence type="ECO:0000256" key="2">
    <source>
        <dbReference type="ARBA" id="ARBA00004128"/>
    </source>
</evidence>
<feature type="transmembrane region" description="Helical" evidence="9">
    <location>
        <begin position="507"/>
        <end position="527"/>
    </location>
</feature>
<evidence type="ECO:0000256" key="7">
    <source>
        <dbReference type="ARBA" id="ARBA00023180"/>
    </source>
</evidence>
<keyword evidence="9" id="KW-0812">Transmembrane</keyword>
<evidence type="ECO:0000256" key="1">
    <source>
        <dbReference type="ARBA" id="ARBA00003273"/>
    </source>
</evidence>
<dbReference type="AlphaFoldDB" id="A0A368P6N4"/>
<keyword evidence="5" id="KW-0926">Vacuole</keyword>
<feature type="transmembrane region" description="Helical" evidence="9">
    <location>
        <begin position="477"/>
        <end position="495"/>
    </location>
</feature>
<gene>
    <name evidence="11" type="ORF">DU428_02060</name>
</gene>
<dbReference type="GO" id="GO:0008235">
    <property type="term" value="F:metalloexopeptidase activity"/>
    <property type="evidence" value="ECO:0007669"/>
    <property type="project" value="InterPro"/>
</dbReference>
<comment type="similarity">
    <text evidence="3">Belongs to the peptidase M28 family.</text>
</comment>
<evidence type="ECO:0000256" key="3">
    <source>
        <dbReference type="ARBA" id="ARBA00010918"/>
    </source>
</evidence>
<comment type="subcellular location">
    <subcellularLocation>
        <location evidence="2">Vacuole membrane</location>
        <topology evidence="2">Multi-pass membrane protein</topology>
    </subcellularLocation>
</comment>
<feature type="transmembrane region" description="Helical" evidence="9">
    <location>
        <begin position="401"/>
        <end position="421"/>
    </location>
</feature>
<dbReference type="InterPro" id="IPR045175">
    <property type="entry name" value="M28_fam"/>
</dbReference>
<dbReference type="GO" id="GO:0005774">
    <property type="term" value="C:vacuolar membrane"/>
    <property type="evidence" value="ECO:0007669"/>
    <property type="project" value="UniProtKB-SubCell"/>
</dbReference>
<evidence type="ECO:0000313" key="12">
    <source>
        <dbReference type="Proteomes" id="UP000252249"/>
    </source>
</evidence>
<evidence type="ECO:0000256" key="6">
    <source>
        <dbReference type="ARBA" id="ARBA00022989"/>
    </source>
</evidence>
<sequence length="770" mass="87000">MFKKTLAILILCLAVYWSFDALLPNKISTIDAPENSFSTHRALVQLKEITKEPHFLGNEAHNQVRNYIVSELEKLGLETQIQEEFSFSKWGNVSKPKNILARIKGSDTSKALLLLTHYDSQPHSSFGASDAGSGVVTILEGIRAFLSENKTPKNDIIILITDAEELGLNGADVFVNKHPWAKDVGLVLNFEARGSGGPSYMLIETNQGNANLMKEFVKANPEYPVANSLAYSIYKMLPNDTDLTRFREDGNIDGFNFAFIDDHFDYHTALDTYERLDRNTLEHQGSYLMPLLHHFSNANLNNLKNTEDYIYFTVPIFKTVIYPFSWISPMLLIAVMAFIGLLIYGFKRKTLQGKEILKGFAPFLISLIASGLVGYFGWEILKKSYPQYQEMLHGFTYNGHTYIIAFVCLALAICFYSYHLFKSSIKTANLLIAPLFFWIIICALVAFQLQGASFFIIPVYFGLLSLFLLIRQEKPNLILLALLAVPLLFIMSPFIKMFPVGLGLKILFVSAIIVVLLFGLLTPVFGFINHKKRWSYLFLILGIGSLISAHSNTKYTKDTPKPNSLLYVLDADENTAVWATYDEILDDWNKEFLSDDPDQAGALAKHTIGSKYKSNFTYTKKAPLKDIAEPKVEISHDTIINGKRKVAICITSQREANRFEVFSYGKMQFHSIKVNGVEKNDSVGDFSTNKLSTRLFSYYATDKESLDIILSFPASQKLDLQFYEASYDLLKNEAFNVPDRAENMIPKPFVLNDAIVIKKSIVLDSYKSNN</sequence>